<evidence type="ECO:0000256" key="2">
    <source>
        <dbReference type="SAM" id="SignalP"/>
    </source>
</evidence>
<proteinExistence type="predicted"/>
<accession>A0A165QDU3</accession>
<feature type="region of interest" description="Disordered" evidence="1">
    <location>
        <begin position="55"/>
        <end position="113"/>
    </location>
</feature>
<sequence>MSFLCRWFGMLIASCACPNEPRPVTVDIELQDFSSTTASSSEFIMELSTHPQFMLQRGGTSRGRPRTIKSEGHNEPHSDTKPTTIPIIAKKPTPHDSPMSLAPRSMTPSPQAPPPTITYDPSHDRLIEPDLSFFLSQPYHYAEYIPGVGQYIRLDKLYGDGSARITVRRKVADSNGGKIIEMTARVEAGVVAPIQPADIAAVKKLEFPQVIRRNRPHSWLHPIAPFVFRIASCFVKVQY</sequence>
<keyword evidence="2" id="KW-0732">Signal</keyword>
<dbReference type="EMBL" id="KV425883">
    <property type="protein sequence ID" value="KZW03464.1"/>
    <property type="molecule type" value="Genomic_DNA"/>
</dbReference>
<feature type="signal peptide" evidence="2">
    <location>
        <begin position="1"/>
        <end position="16"/>
    </location>
</feature>
<organism evidence="3 4">
    <name type="scientific">Exidia glandulosa HHB12029</name>
    <dbReference type="NCBI Taxonomy" id="1314781"/>
    <lineage>
        <taxon>Eukaryota</taxon>
        <taxon>Fungi</taxon>
        <taxon>Dikarya</taxon>
        <taxon>Basidiomycota</taxon>
        <taxon>Agaricomycotina</taxon>
        <taxon>Agaricomycetes</taxon>
        <taxon>Auriculariales</taxon>
        <taxon>Exidiaceae</taxon>
        <taxon>Exidia</taxon>
    </lineage>
</organism>
<reference evidence="3 4" key="1">
    <citation type="journal article" date="2016" name="Mol. Biol. Evol.">
        <title>Comparative Genomics of Early-Diverging Mushroom-Forming Fungi Provides Insights into the Origins of Lignocellulose Decay Capabilities.</title>
        <authorList>
            <person name="Nagy L.G."/>
            <person name="Riley R."/>
            <person name="Tritt A."/>
            <person name="Adam C."/>
            <person name="Daum C."/>
            <person name="Floudas D."/>
            <person name="Sun H."/>
            <person name="Yadav J.S."/>
            <person name="Pangilinan J."/>
            <person name="Larsson K.H."/>
            <person name="Matsuura K."/>
            <person name="Barry K."/>
            <person name="Labutti K."/>
            <person name="Kuo R."/>
            <person name="Ohm R.A."/>
            <person name="Bhattacharya S.S."/>
            <person name="Shirouzu T."/>
            <person name="Yoshinaga Y."/>
            <person name="Martin F.M."/>
            <person name="Grigoriev I.V."/>
            <person name="Hibbett D.S."/>
        </authorList>
    </citation>
    <scope>NUCLEOTIDE SEQUENCE [LARGE SCALE GENOMIC DNA]</scope>
    <source>
        <strain evidence="3 4">HHB12029</strain>
    </source>
</reference>
<evidence type="ECO:0008006" key="5">
    <source>
        <dbReference type="Google" id="ProtNLM"/>
    </source>
</evidence>
<evidence type="ECO:0000313" key="4">
    <source>
        <dbReference type="Proteomes" id="UP000077266"/>
    </source>
</evidence>
<evidence type="ECO:0000256" key="1">
    <source>
        <dbReference type="SAM" id="MobiDB-lite"/>
    </source>
</evidence>
<dbReference type="AlphaFoldDB" id="A0A165QDU3"/>
<dbReference type="InParanoid" id="A0A165QDU3"/>
<evidence type="ECO:0000313" key="3">
    <source>
        <dbReference type="EMBL" id="KZW03464.1"/>
    </source>
</evidence>
<feature type="compositionally biased region" description="Basic and acidic residues" evidence="1">
    <location>
        <begin position="68"/>
        <end position="80"/>
    </location>
</feature>
<feature type="chain" id="PRO_5007864827" description="TonB C-terminal domain-containing protein" evidence="2">
    <location>
        <begin position="17"/>
        <end position="239"/>
    </location>
</feature>
<dbReference type="PROSITE" id="PS51257">
    <property type="entry name" value="PROKAR_LIPOPROTEIN"/>
    <property type="match status" value="1"/>
</dbReference>
<protein>
    <recommendedName>
        <fullName evidence="5">TonB C-terminal domain-containing protein</fullName>
    </recommendedName>
</protein>
<name>A0A165QDU3_EXIGL</name>
<dbReference type="Proteomes" id="UP000077266">
    <property type="component" value="Unassembled WGS sequence"/>
</dbReference>
<keyword evidence="4" id="KW-1185">Reference proteome</keyword>
<gene>
    <name evidence="3" type="ORF">EXIGLDRAFT_758817</name>
</gene>